<gene>
    <name evidence="1" type="ORF">NSPZN2_30694</name>
</gene>
<evidence type="ECO:0000313" key="2">
    <source>
        <dbReference type="Proteomes" id="UP000675880"/>
    </source>
</evidence>
<keyword evidence="2" id="KW-1185">Reference proteome</keyword>
<dbReference type="Proteomes" id="UP000675880">
    <property type="component" value="Unassembled WGS sequence"/>
</dbReference>
<proteinExistence type="predicted"/>
<evidence type="ECO:0008006" key="3">
    <source>
        <dbReference type="Google" id="ProtNLM"/>
    </source>
</evidence>
<reference evidence="1 2" key="1">
    <citation type="submission" date="2021-02" db="EMBL/GenBank/DDBJ databases">
        <authorList>
            <person name="Han P."/>
        </authorList>
    </citation>
    <scope>NUCLEOTIDE SEQUENCE [LARGE SCALE GENOMIC DNA]</scope>
    <source>
        <strain evidence="1">Candidatus Nitrospira sp. ZN2</strain>
    </source>
</reference>
<organism evidence="1 2">
    <name type="scientific">Nitrospira defluvii</name>
    <dbReference type="NCBI Taxonomy" id="330214"/>
    <lineage>
        <taxon>Bacteria</taxon>
        <taxon>Pseudomonadati</taxon>
        <taxon>Nitrospirota</taxon>
        <taxon>Nitrospiria</taxon>
        <taxon>Nitrospirales</taxon>
        <taxon>Nitrospiraceae</taxon>
        <taxon>Nitrospira</taxon>
    </lineage>
</organism>
<name>A0ABM8RN81_9BACT</name>
<dbReference type="EMBL" id="CAJNBJ010000016">
    <property type="protein sequence ID" value="CAE6762084.1"/>
    <property type="molecule type" value="Genomic_DNA"/>
</dbReference>
<sequence length="85" mass="9552">MDREATGSPYPVCAFDVASVNCFSRALTEGVGAHQARNPPSFTASPREHAHRVTTEHMKIFPHHPRRSVQQRIALRFVVDRSVLD</sequence>
<evidence type="ECO:0000313" key="1">
    <source>
        <dbReference type="EMBL" id="CAE6762084.1"/>
    </source>
</evidence>
<accession>A0ABM8RN81</accession>
<protein>
    <recommendedName>
        <fullName evidence="3">Transposase</fullName>
    </recommendedName>
</protein>
<comment type="caution">
    <text evidence="1">The sequence shown here is derived from an EMBL/GenBank/DDBJ whole genome shotgun (WGS) entry which is preliminary data.</text>
</comment>